<name>A0A5J4S5P7_9ZZZZ</name>
<feature type="transmembrane region" description="Helical" evidence="1">
    <location>
        <begin position="26"/>
        <end position="51"/>
    </location>
</feature>
<gene>
    <name evidence="2" type="ORF">EZS27_011579</name>
</gene>
<proteinExistence type="predicted"/>
<protein>
    <submittedName>
        <fullName evidence="2">Uncharacterized protein</fullName>
    </submittedName>
</protein>
<keyword evidence="1" id="KW-0812">Transmembrane</keyword>
<evidence type="ECO:0000313" key="2">
    <source>
        <dbReference type="EMBL" id="KAA6340561.1"/>
    </source>
</evidence>
<sequence length="60" mass="7302">MKLLHLSSLSELRKMNGRMYETGGLLFFRFFFLAMRMWIILTCIHGFLYLLKLTIRFIRL</sequence>
<evidence type="ECO:0000256" key="1">
    <source>
        <dbReference type="SAM" id="Phobius"/>
    </source>
</evidence>
<keyword evidence="1" id="KW-0472">Membrane</keyword>
<reference evidence="2" key="1">
    <citation type="submission" date="2019-03" db="EMBL/GenBank/DDBJ databases">
        <title>Single cell metagenomics reveals metabolic interactions within the superorganism composed of flagellate Streblomastix strix and complex community of Bacteroidetes bacteria on its surface.</title>
        <authorList>
            <person name="Treitli S.C."/>
            <person name="Kolisko M."/>
            <person name="Husnik F."/>
            <person name="Keeling P."/>
            <person name="Hampl V."/>
        </authorList>
    </citation>
    <scope>NUCLEOTIDE SEQUENCE</scope>
    <source>
        <strain evidence="2">STM</strain>
    </source>
</reference>
<organism evidence="2">
    <name type="scientific">termite gut metagenome</name>
    <dbReference type="NCBI Taxonomy" id="433724"/>
    <lineage>
        <taxon>unclassified sequences</taxon>
        <taxon>metagenomes</taxon>
        <taxon>organismal metagenomes</taxon>
    </lineage>
</organism>
<comment type="caution">
    <text evidence="2">The sequence shown here is derived from an EMBL/GenBank/DDBJ whole genome shotgun (WGS) entry which is preliminary data.</text>
</comment>
<accession>A0A5J4S5P7</accession>
<dbReference type="EMBL" id="SNRY01000451">
    <property type="protein sequence ID" value="KAA6340561.1"/>
    <property type="molecule type" value="Genomic_DNA"/>
</dbReference>
<dbReference type="AlphaFoldDB" id="A0A5J4S5P7"/>
<keyword evidence="1" id="KW-1133">Transmembrane helix</keyword>